<organism evidence="5 6">
    <name type="scientific">Caenorhabditis nigoni</name>
    <dbReference type="NCBI Taxonomy" id="1611254"/>
    <lineage>
        <taxon>Eukaryota</taxon>
        <taxon>Metazoa</taxon>
        <taxon>Ecdysozoa</taxon>
        <taxon>Nematoda</taxon>
        <taxon>Chromadorea</taxon>
        <taxon>Rhabditida</taxon>
        <taxon>Rhabditina</taxon>
        <taxon>Rhabditomorpha</taxon>
        <taxon>Rhabditoidea</taxon>
        <taxon>Rhabditidae</taxon>
        <taxon>Peloderinae</taxon>
        <taxon>Caenorhabditis</taxon>
    </lineage>
</organism>
<dbReference type="SUPFAM" id="SSF54928">
    <property type="entry name" value="RNA-binding domain, RBD"/>
    <property type="match status" value="1"/>
</dbReference>
<feature type="domain" description="RRM" evidence="4">
    <location>
        <begin position="65"/>
        <end position="141"/>
    </location>
</feature>
<evidence type="ECO:0000313" key="5">
    <source>
        <dbReference type="EMBL" id="PIC40620.1"/>
    </source>
</evidence>
<comment type="caution">
    <text evidence="5">The sequence shown here is derived from an EMBL/GenBank/DDBJ whole genome shotgun (WGS) entry which is preliminary data.</text>
</comment>
<dbReference type="InterPro" id="IPR012677">
    <property type="entry name" value="Nucleotide-bd_a/b_plait_sf"/>
</dbReference>
<dbReference type="InterPro" id="IPR000504">
    <property type="entry name" value="RRM_dom"/>
</dbReference>
<keyword evidence="6" id="KW-1185">Reference proteome</keyword>
<dbReference type="InterPro" id="IPR035979">
    <property type="entry name" value="RBD_domain_sf"/>
</dbReference>
<reference evidence="6" key="1">
    <citation type="submission" date="2017-10" db="EMBL/GenBank/DDBJ databases">
        <title>Rapid genome shrinkage in a self-fertile nematode reveals novel sperm competition proteins.</title>
        <authorList>
            <person name="Yin D."/>
            <person name="Schwarz E.M."/>
            <person name="Thomas C.G."/>
            <person name="Felde R.L."/>
            <person name="Korf I.F."/>
            <person name="Cutter A.D."/>
            <person name="Schartner C.M."/>
            <person name="Ralston E.J."/>
            <person name="Meyer B.J."/>
            <person name="Haag E.S."/>
        </authorList>
    </citation>
    <scope>NUCLEOTIDE SEQUENCE [LARGE SCALE GENOMIC DNA]</scope>
    <source>
        <strain evidence="6">JU1422</strain>
    </source>
</reference>
<gene>
    <name evidence="5" type="primary">Cnig_chr_III.g11902</name>
    <name evidence="5" type="ORF">B9Z55_011902</name>
</gene>
<dbReference type="PANTHER" id="PTHR23236">
    <property type="entry name" value="EUKARYOTIC TRANSLATION INITIATION FACTOR 4B/4H"/>
    <property type="match status" value="1"/>
</dbReference>
<evidence type="ECO:0000256" key="2">
    <source>
        <dbReference type="PROSITE-ProRule" id="PRU00176"/>
    </source>
</evidence>
<dbReference type="OrthoDB" id="4726at2759"/>
<dbReference type="PANTHER" id="PTHR23236:SF12">
    <property type="entry name" value="EUKARYOTIC INITIATION FACTOR 4B-RELATED"/>
    <property type="match status" value="1"/>
</dbReference>
<dbReference type="STRING" id="1611254.A0A2G5UM56"/>
<dbReference type="Gene3D" id="3.30.70.330">
    <property type="match status" value="1"/>
</dbReference>
<dbReference type="PROSITE" id="PS50102">
    <property type="entry name" value="RRM"/>
    <property type="match status" value="1"/>
</dbReference>
<evidence type="ECO:0000259" key="4">
    <source>
        <dbReference type="PROSITE" id="PS50102"/>
    </source>
</evidence>
<dbReference type="GO" id="GO:0008143">
    <property type="term" value="F:poly(A) binding"/>
    <property type="evidence" value="ECO:0007669"/>
    <property type="project" value="TreeGrafter"/>
</dbReference>
<protein>
    <recommendedName>
        <fullName evidence="4">RRM domain-containing protein</fullName>
    </recommendedName>
</protein>
<name>A0A2G5UM56_9PELO</name>
<evidence type="ECO:0000256" key="3">
    <source>
        <dbReference type="SAM" id="MobiDB-lite"/>
    </source>
</evidence>
<accession>A0A2G5UM56</accession>
<dbReference type="GO" id="GO:0005634">
    <property type="term" value="C:nucleus"/>
    <property type="evidence" value="ECO:0007669"/>
    <property type="project" value="TreeGrafter"/>
</dbReference>
<evidence type="ECO:0000313" key="6">
    <source>
        <dbReference type="Proteomes" id="UP000230233"/>
    </source>
</evidence>
<feature type="region of interest" description="Disordered" evidence="3">
    <location>
        <begin position="1"/>
        <end position="20"/>
    </location>
</feature>
<feature type="compositionally biased region" description="Low complexity" evidence="3">
    <location>
        <begin position="8"/>
        <end position="19"/>
    </location>
</feature>
<dbReference type="Pfam" id="PF00076">
    <property type="entry name" value="RRM_1"/>
    <property type="match status" value="1"/>
</dbReference>
<proteinExistence type="predicted"/>
<keyword evidence="1 2" id="KW-0694">RNA-binding</keyword>
<dbReference type="Proteomes" id="UP000230233">
    <property type="component" value="Chromosome III"/>
</dbReference>
<evidence type="ECO:0000256" key="1">
    <source>
        <dbReference type="ARBA" id="ARBA00022884"/>
    </source>
</evidence>
<dbReference type="EMBL" id="PDUG01000003">
    <property type="protein sequence ID" value="PIC40620.1"/>
    <property type="molecule type" value="Genomic_DNA"/>
</dbReference>
<sequence length="192" mass="22103">MCGISAKTSSSTSTSSSISRKYPHLPGFKWTKEEEEELCIWMQIQSEQKSYRPLTDQEQLELDSRTVFVGNIDANTSASEIKKHFDVCGPVKVRFVIDRNTGFQKNHCFVEVENALFFEFAFDLDGTSLNHRYITVRPKKTQKAHSENQPPIHHVAAATVYNNNTASPYRKDNRRVFPNRQPLKQVTRFAPY</sequence>
<dbReference type="AlphaFoldDB" id="A0A2G5UM56"/>
<dbReference type="SMART" id="SM00360">
    <property type="entry name" value="RRM"/>
    <property type="match status" value="1"/>
</dbReference>